<gene>
    <name evidence="3" type="ORF">METZ01_LOCUS399177</name>
</gene>
<dbReference type="EMBL" id="UINC01152240">
    <property type="protein sequence ID" value="SVD46323.1"/>
    <property type="molecule type" value="Genomic_DNA"/>
</dbReference>
<keyword evidence="2" id="KW-0687">Ribonucleoprotein</keyword>
<reference evidence="3" key="1">
    <citation type="submission" date="2018-05" db="EMBL/GenBank/DDBJ databases">
        <authorList>
            <person name="Lanie J.A."/>
            <person name="Ng W.-L."/>
            <person name="Kazmierczak K.M."/>
            <person name="Andrzejewski T.M."/>
            <person name="Davidsen T.M."/>
            <person name="Wayne K.J."/>
            <person name="Tettelin H."/>
            <person name="Glass J.I."/>
            <person name="Rusch D."/>
            <person name="Podicherti R."/>
            <person name="Tsui H.-C.T."/>
            <person name="Winkler M.E."/>
        </authorList>
    </citation>
    <scope>NUCLEOTIDE SEQUENCE</scope>
</reference>
<dbReference type="GO" id="GO:0005737">
    <property type="term" value="C:cytoplasm"/>
    <property type="evidence" value="ECO:0007669"/>
    <property type="project" value="UniProtKB-ARBA"/>
</dbReference>
<dbReference type="SUPFAM" id="SSF54565">
    <property type="entry name" value="Ribosomal protein S16"/>
    <property type="match status" value="1"/>
</dbReference>
<sequence>MPLKIRLSRGGNKKRPHYRIVLADSRAPRDGRFIERLGTYNPLLAKDNEQRVVFNEDRIKHWLKNGAQPTDRVTKFLSDAKIMEDIKRDN</sequence>
<dbReference type="GO" id="GO:0003735">
    <property type="term" value="F:structural constituent of ribosome"/>
    <property type="evidence" value="ECO:0007669"/>
    <property type="project" value="InterPro"/>
</dbReference>
<dbReference type="GO" id="GO:0015935">
    <property type="term" value="C:small ribosomal subunit"/>
    <property type="evidence" value="ECO:0007669"/>
    <property type="project" value="TreeGrafter"/>
</dbReference>
<dbReference type="GO" id="GO:0006412">
    <property type="term" value="P:translation"/>
    <property type="evidence" value="ECO:0007669"/>
    <property type="project" value="InterPro"/>
</dbReference>
<dbReference type="Gene3D" id="3.30.1320.10">
    <property type="match status" value="1"/>
</dbReference>
<dbReference type="InterPro" id="IPR023803">
    <property type="entry name" value="Ribosomal_bS16_dom_sf"/>
</dbReference>
<dbReference type="PANTHER" id="PTHR12919">
    <property type="entry name" value="30S RIBOSOMAL PROTEIN S16"/>
    <property type="match status" value="1"/>
</dbReference>
<evidence type="ECO:0000256" key="1">
    <source>
        <dbReference type="ARBA" id="ARBA00022980"/>
    </source>
</evidence>
<dbReference type="HAMAP" id="MF_00385">
    <property type="entry name" value="Ribosomal_bS16"/>
    <property type="match status" value="1"/>
</dbReference>
<organism evidence="3">
    <name type="scientific">marine metagenome</name>
    <dbReference type="NCBI Taxonomy" id="408172"/>
    <lineage>
        <taxon>unclassified sequences</taxon>
        <taxon>metagenomes</taxon>
        <taxon>ecological metagenomes</taxon>
    </lineage>
</organism>
<proteinExistence type="inferred from homology"/>
<evidence type="ECO:0008006" key="4">
    <source>
        <dbReference type="Google" id="ProtNLM"/>
    </source>
</evidence>
<dbReference type="AlphaFoldDB" id="A0A382VIJ6"/>
<protein>
    <recommendedName>
        <fullName evidence="4">30S ribosomal protein S16</fullName>
    </recommendedName>
</protein>
<evidence type="ECO:0000256" key="2">
    <source>
        <dbReference type="ARBA" id="ARBA00023274"/>
    </source>
</evidence>
<dbReference type="PANTHER" id="PTHR12919:SF20">
    <property type="entry name" value="SMALL RIBOSOMAL SUBUNIT PROTEIN BS16M"/>
    <property type="match status" value="1"/>
</dbReference>
<dbReference type="NCBIfam" id="TIGR00002">
    <property type="entry name" value="S16"/>
    <property type="match status" value="1"/>
</dbReference>
<dbReference type="Pfam" id="PF00886">
    <property type="entry name" value="Ribosomal_S16"/>
    <property type="match status" value="1"/>
</dbReference>
<evidence type="ECO:0000313" key="3">
    <source>
        <dbReference type="EMBL" id="SVD46323.1"/>
    </source>
</evidence>
<keyword evidence="1" id="KW-0689">Ribosomal protein</keyword>
<dbReference type="InterPro" id="IPR000307">
    <property type="entry name" value="Ribosomal_bS16"/>
</dbReference>
<feature type="non-terminal residue" evidence="3">
    <location>
        <position position="90"/>
    </location>
</feature>
<accession>A0A382VIJ6</accession>
<name>A0A382VIJ6_9ZZZZ</name>